<feature type="transmembrane region" description="Helical" evidence="1">
    <location>
        <begin position="51"/>
        <end position="80"/>
    </location>
</feature>
<feature type="transmembrane region" description="Helical" evidence="1">
    <location>
        <begin position="145"/>
        <end position="167"/>
    </location>
</feature>
<accession>Q6KH29</accession>
<keyword evidence="1" id="KW-0812">Transmembrane</keyword>
<proteinExistence type="predicted"/>
<keyword evidence="1" id="KW-0472">Membrane</keyword>
<name>Q6KH29_MYCM1</name>
<feature type="transmembrane region" description="Helical" evidence="1">
    <location>
        <begin position="278"/>
        <end position="299"/>
    </location>
</feature>
<feature type="transmembrane region" description="Helical" evidence="1">
    <location>
        <begin position="197"/>
        <end position="224"/>
    </location>
</feature>
<dbReference type="AlphaFoldDB" id="Q6KH29"/>
<dbReference type="STRING" id="267748.MMOB6160"/>
<dbReference type="KEGG" id="mmo:MMOB6160"/>
<protein>
    <submittedName>
        <fullName evidence="2">Expressed protein</fullName>
    </submittedName>
</protein>
<dbReference type="Proteomes" id="UP000009072">
    <property type="component" value="Chromosome"/>
</dbReference>
<evidence type="ECO:0000313" key="2">
    <source>
        <dbReference type="EMBL" id="AAT28102.1"/>
    </source>
</evidence>
<organism evidence="2 3">
    <name type="scientific">Mycoplasma mobile (strain ATCC 43663 / 163K / NCTC 11711)</name>
    <name type="common">Mesomycoplasma mobile</name>
    <dbReference type="NCBI Taxonomy" id="267748"/>
    <lineage>
        <taxon>Bacteria</taxon>
        <taxon>Bacillati</taxon>
        <taxon>Mycoplasmatota</taxon>
        <taxon>Mycoplasmoidales</taxon>
        <taxon>Metamycoplasmataceae</taxon>
        <taxon>Mesomycoplasma</taxon>
    </lineage>
</organism>
<gene>
    <name evidence="2" type="ordered locus">MMOB6160</name>
</gene>
<feature type="transmembrane region" description="Helical" evidence="1">
    <location>
        <begin position="100"/>
        <end position="133"/>
    </location>
</feature>
<dbReference type="EMBL" id="AE017308">
    <property type="protein sequence ID" value="AAT28102.1"/>
    <property type="molecule type" value="Genomic_DNA"/>
</dbReference>
<dbReference type="HOGENOM" id="CLU_890870_0_0_14"/>
<reference evidence="2 3" key="1">
    <citation type="journal article" date="2004" name="Genome Res.">
        <title>The complete genome and proteome of Mycoplasma mobile.</title>
        <authorList>
            <person name="Jaffe J.D."/>
            <person name="Stange-Thomann N."/>
            <person name="Smith C."/>
            <person name="DeCaprio D."/>
            <person name="Fisher S."/>
            <person name="Butler J."/>
            <person name="Calvo S."/>
            <person name="Elkins T."/>
            <person name="FitzGerald M.G."/>
            <person name="Hafez N."/>
            <person name="Kodira C.D."/>
            <person name="Major J."/>
            <person name="Wang S."/>
            <person name="Wilkinson J."/>
            <person name="Nicol R."/>
            <person name="Nusbaum C."/>
            <person name="Birren B."/>
            <person name="Berg H.C."/>
            <person name="Church G.M."/>
        </authorList>
    </citation>
    <scope>NUCLEOTIDE SEQUENCE [LARGE SCALE GENOMIC DNA]</scope>
    <source>
        <strain evidence="3">ATCC 43663 / 163K / NCTC 11711</strain>
    </source>
</reference>
<keyword evidence="1" id="KW-1133">Transmembrane helix</keyword>
<dbReference type="RefSeq" id="WP_011265136.1">
    <property type="nucleotide sequence ID" value="NC_006908.1"/>
</dbReference>
<evidence type="ECO:0000313" key="3">
    <source>
        <dbReference type="Proteomes" id="UP000009072"/>
    </source>
</evidence>
<feature type="transmembrane region" description="Helical" evidence="1">
    <location>
        <begin position="236"/>
        <end position="263"/>
    </location>
</feature>
<keyword evidence="3" id="KW-1185">Reference proteome</keyword>
<evidence type="ECO:0000256" key="1">
    <source>
        <dbReference type="SAM" id="Phobius"/>
    </source>
</evidence>
<sequence length="312" mass="36013">MNINYNNKKSLGYNKRNNRSNFHTERASNDWSWFSDAINNEISKRKKLKKLIVLSLVFWILIITIVFSLAITYIISPLGIPGTIENTGNEFETNNLKFNIQLGISIFLITLLFLFCFIVVVLNVISGITILASDWIQEKAQLSKIFYGFLTIFVASLIATSLFLKLIPKYYQRNYKNPLAQNSDVNIIKARQKIKNFAILTAFLDTISVLLLIVIVLPFTFLILNQRMVFSFSTTTFIILGTMLGSFVLISIILNIIVSYWIFTTKWNSEKINKQKLLWAFVTLFLYGPISALIFITYIPKYNFSPYLRKLN</sequence>